<dbReference type="SMART" id="SM00089">
    <property type="entry name" value="PKD"/>
    <property type="match status" value="8"/>
</dbReference>
<feature type="compositionally biased region" description="Pro residues" evidence="14">
    <location>
        <begin position="1504"/>
        <end position="1514"/>
    </location>
</feature>
<evidence type="ECO:0000256" key="10">
    <source>
        <dbReference type="ARBA" id="ARBA00023157"/>
    </source>
</evidence>
<dbReference type="Pfam" id="PF08016">
    <property type="entry name" value="PKD_channel"/>
    <property type="match status" value="1"/>
</dbReference>
<evidence type="ECO:0000256" key="14">
    <source>
        <dbReference type="SAM" id="MobiDB-lite"/>
    </source>
</evidence>
<feature type="region of interest" description="Disordered" evidence="14">
    <location>
        <begin position="3748"/>
        <end position="3835"/>
    </location>
</feature>
<feature type="region of interest" description="Disordered" evidence="14">
    <location>
        <begin position="2624"/>
        <end position="2650"/>
    </location>
</feature>
<dbReference type="SUPFAM" id="SSF49299">
    <property type="entry name" value="PKD domain"/>
    <property type="match status" value="7"/>
</dbReference>
<keyword evidence="21" id="KW-1185">Reference proteome</keyword>
<dbReference type="InterPro" id="IPR000601">
    <property type="entry name" value="PKD_dom"/>
</dbReference>
<feature type="compositionally biased region" description="Basic and acidic residues" evidence="14">
    <location>
        <begin position="3675"/>
        <end position="3684"/>
    </location>
</feature>
<keyword evidence="12" id="KW-0966">Cell projection</keyword>
<evidence type="ECO:0000259" key="16">
    <source>
        <dbReference type="PROSITE" id="PS50093"/>
    </source>
</evidence>
<dbReference type="InterPro" id="IPR046791">
    <property type="entry name" value="Polycystin_dom"/>
</dbReference>
<keyword evidence="7 15" id="KW-1133">Transmembrane helix</keyword>
<feature type="compositionally biased region" description="Polar residues" evidence="14">
    <location>
        <begin position="3655"/>
        <end position="3674"/>
    </location>
</feature>
<keyword evidence="8" id="KW-0969">Cilium</keyword>
<dbReference type="InterPro" id="IPR001024">
    <property type="entry name" value="PLAT/LH2_dom"/>
</dbReference>
<feature type="compositionally biased region" description="Basic and acidic residues" evidence="14">
    <location>
        <begin position="3691"/>
        <end position="3707"/>
    </location>
</feature>
<dbReference type="InterPro" id="IPR046338">
    <property type="entry name" value="GAIN_dom_sf"/>
</dbReference>
<dbReference type="EMBL" id="CAXITT010000075">
    <property type="protein sequence ID" value="CAL1530755.1"/>
    <property type="molecule type" value="Genomic_DNA"/>
</dbReference>
<comment type="similarity">
    <text evidence="3">Belongs to the polycystin family.</text>
</comment>
<name>A0AAV2HBS1_LYMST</name>
<feature type="transmembrane region" description="Helical" evidence="15">
    <location>
        <begin position="2247"/>
        <end position="2266"/>
    </location>
</feature>
<dbReference type="InterPro" id="IPR035986">
    <property type="entry name" value="PKD_dom_sf"/>
</dbReference>
<dbReference type="InterPro" id="IPR022409">
    <property type="entry name" value="PKD/Chitinase_dom"/>
</dbReference>
<feature type="domain" description="REJ" evidence="19">
    <location>
        <begin position="1099"/>
        <end position="1617"/>
    </location>
</feature>
<dbReference type="Pfam" id="PF00801">
    <property type="entry name" value="PKD"/>
    <property type="match status" value="5"/>
</dbReference>
<evidence type="ECO:0000256" key="3">
    <source>
        <dbReference type="ARBA" id="ARBA00007200"/>
    </source>
</evidence>
<keyword evidence="6" id="KW-0677">Repeat</keyword>
<feature type="transmembrane region" description="Helical" evidence="15">
    <location>
        <begin position="2815"/>
        <end position="2836"/>
    </location>
</feature>
<feature type="domain" description="PKD" evidence="16">
    <location>
        <begin position="1040"/>
        <end position="1094"/>
    </location>
</feature>
<dbReference type="CDD" id="cd00146">
    <property type="entry name" value="PKD"/>
    <property type="match status" value="4"/>
</dbReference>
<evidence type="ECO:0000256" key="4">
    <source>
        <dbReference type="ARBA" id="ARBA00022475"/>
    </source>
</evidence>
<evidence type="ECO:0000256" key="2">
    <source>
        <dbReference type="ARBA" id="ARBA00004651"/>
    </source>
</evidence>
<feature type="domain" description="PKD" evidence="16">
    <location>
        <begin position="671"/>
        <end position="717"/>
    </location>
</feature>
<evidence type="ECO:0000259" key="18">
    <source>
        <dbReference type="PROSITE" id="PS50221"/>
    </source>
</evidence>
<dbReference type="PROSITE" id="PS51111">
    <property type="entry name" value="REJ"/>
    <property type="match status" value="1"/>
</dbReference>
<dbReference type="GO" id="GO:0005261">
    <property type="term" value="F:monoatomic cation channel activity"/>
    <property type="evidence" value="ECO:0007669"/>
    <property type="project" value="TreeGrafter"/>
</dbReference>
<feature type="compositionally biased region" description="Basic and acidic residues" evidence="14">
    <location>
        <begin position="1455"/>
        <end position="1466"/>
    </location>
</feature>
<feature type="compositionally biased region" description="Polar residues" evidence="14">
    <location>
        <begin position="3751"/>
        <end position="3766"/>
    </location>
</feature>
<keyword evidence="11" id="KW-0325">Glycoprotein</keyword>
<sequence>MSTNVIVLWTVFDDETGNIYVNKTTRHPQTVVIFTAIGRYRISVTVSNLLGLINTTSHIVIQEPIGKVSLSCNQGPYLEIEQEVVCVAVVDSDSGVTFNWNFQDNPKSTDTSSKNSSSIAKHTFMFPGIYNISVSAHNNLSSVLEVLPYSIYVEIPIGCLNVKANSTLTSKSVNIVATSVRGTNLKFVLYVASGELVVPQQTDVNGEVTTFYAEWLFSSSGRHQVTVLAYNHISNTSRSVYIIVQDPLPEFCLVVLPSPLPTFKTFALKSTNGAILYREDLIFQFKFYDNDTRTTQIPVMTRVVDPELLGTLRDVGGAHVCTNRNNDILPIKEGSLVVVDVTVSNEIESKFKRFALSNLENSEGRSRPKKHTLWHSTLIPTNETTSFLIANKSKGSYSVDYGDGLHLNKKQCKNGSCSWSRKFQVPGVFALVVTIYGRGTNQALRSVLVVQEPIKGLRLLGPTDVAIECDESWIAELDSGSHLLFEWYLDGVAKLPTRINKYVIGFTKPGTHNLQINVSNEISSSQATITFSVKHPVVNTSLSIPPSILGVPTNITILIEGGRNFSIVCNFGDNQKKTYFSDSLNLIEIQRENSVTPRLVRDQISIYKVQLNHTYKEIGEYNVSVTVTNGISAIHRSRRAFVEEPIGTVSLFTETFLLSIEDELEVTAVVSSGRNLKFTWDFSDNYPTTVFSEGNISKASHLFSIPDKYIVSVTVSNHLQMEGVKVSLPSPVDVIERLTTASLTHGVDNSCKAALNLSNGKMATQEVLFEAKSDGSSVEFFFDFGDGNSVHVRGIEDTFITMMKATAKHIYTEEGVYTVKLTASNPLGNETVFLAEPFYVQVPPTDIILNVSSDCVQFGDVIYINASVEAGTNVSFRWQLDDETELIDAGTSVKHQYRRIGKKKILVTASNKVGKKERYVSITIVEKILGVNISVNDTVIAGLPVHHEAKVHPPSAQTDSWYKWDFDKDSFTTHHNVRSFTYMQSGWQIDKVTAGNCLGSVTSDPVRVLVVSKLTGLTIVVLGDAVVNSSVRFKAKYWQGDSLHFTWDFGDGTILKSNFVDAVTHNYSMNGEYIVKLYARNPASSGEATKRIFILNDPCNPPDVTILGGTSLINRNELEFLQSESIRLEAEIRTNCSLSNRVRFRWEIRNMSSKMLVHLKFPKVSDKKGKKYLEYPALVLPPWTLGNGRYKISLKVEMNGTSIPVYSEAEANIFVQPTPLISHIYGGIYRYVGQNGTVQLDGRRSGYPDNTTAQLKYTWNCTPFPSQGQKCFQQVDKMPAMNESVLSFPTSFLSSNISEFLFDLTIEPYDSLPFTLDSAVTDQVLRVQPKSSVIDILIECPQCLRNLMNPNRKVSLRAHCPNCPNINLTYRWEVSRLSDTFKKTNSMDDSPGQCAYGNDSHSFSIKLGTRSKTTNTSSNLATTTTFKRVEDEMRLPKAPTLPVLQIDEKDERGVRKELWGRPKMQDEDSYIDPAEGESQGSRRRNNPLFFQPVPDEVIEEPGGQRPPVPSPPPERSTTGCSGPDCLQWDNTTPTLLNQHLVSKVKLPIKLTSDDTLTGLDQPSLVIKPGILKQGIKYLIDVIVTSEDGSIGLAMYYVEINESPQKGKCSVRAQKGVYSIFCTDWQDVHLPLRYEVSYSLKGSSMDDELALIYQGLRHSINVKTPTGLSHHKNPAQLHIAVLDKLGAKTLICSIPIEARPTHDTAETRTAVDTDILLKKSEALLHLASDAIFEEGSHDLFGPLTQVVLLLNAKKQLGNNTQDIQSTSLKSSREVRSNILNALGDIPLRDEVEVVQALSCLVEITDKPNELNATHLVTVNTLLRDSIIKTESISAAHDVSSLTRGLNPHILNLGIRVVSNLFTTLATNRLENMIIPESTHKYITEEGLNVINTVLKLELQYRSIGEQPLFLKDKFISLNASHYRLGNVTPLVMNGVNFQLPTGLEDLLFRNYWDLKGENISKNTNETALDAYDYQHNSQCFQARAISFSSNPSFTKTGDVINSEIASLELYNCFGDKLITVQRLCEDDLVHIVIPRKSNQVTNTSLDKHYLDKRTMNIHQVNVSFSHYKYDSGEHLTGVPTRNLHFHIQLDPVTKGRSFPVMILISSFSPPHNLQNHLVKEQYDRDTQEIKILLTEDQLNGGRQKHYTGGQSYYISVVEASFNSGRRHSNEVEGLHYTLSTLAGACVFWNQSEDRWSSSGCKLMPSSSVEALNCRCNHLTTFGGYFELIPNDLSFADVDDFFSLHKNPLVIILVSLVILLYIVLAFMLRKADRHDKKKGSYIYLQDNTLSHQQKYEVIMETGFNRDAGTTSKISIILHGEEGMSETRELISDDNQPMFERNSRDRFILTLPSSLGRIFKIQLWHNNTGSSPGWFLRQVVVRDLSAGQAFYFLCQRWLAVDRDDGKVEREFMAIDGRNMSFSLIFWCKGSQYLSDFHTWMSVWTCPPHSRFTRVQRLTVCLTLLLAYMCLNAMWFHRSPQKIRGEFGLLDLSWHNVLIGCICCSILIPLNLFLSILFRRSRVEYPGQEQDKVLVSGKSGCDFVSDGEEEPPQQPVVTYSILDQSILNWQNIQDWAQKQWLKRQQSVRSSANSVKTTQTSPQLSGPPATPLVQQTLLAEYDTDQASSGFEDATSQATAERHRVKATSEVSSDGKKSRNVEHCDMLTASRRIFLPYWCRYLAWLLCFLISATCATITILYGFRFGHTKSAMWIQSVYFSFMMCLFIAQPVLILLTVLYTAIFHRHNPAIFDHYDDGFYGERIISRGYNKQDSHLPAEEEELQRGVAERSRSRYLRFAGPPQEKQLKSSKKKLIKQRRAMLLLRDLGSFMFMFVLLSVMAFGKDTSAPIQFNKAQKEAFAEKHSVKSPSFLSLKSQTSWYKWSQSVLLDILYSCTSLGNEQFEMKEKLGIIIGKVQLRQQRSTPPLCHNLRNMEMSQDCLRSFNLEGDNHSTTEKSDAIMNPGFWGQAFWYDGSGERILLNHSREEALVQLQLLEKEHWIDMQTEAIFVEMTLYNTAKNLFSSITLLLEVAPAGNIFTAAHIRSTYVFRYVTVWDNCVLACELLCIVLSLWLLTQQLKHMSRRGRAYFHHFWNYIEMLMCASSVLYMLLYICRFVLVSEAVEFMRSTFYKQFINLQFLTLWDELLQDLVGVMLFCVLIKLLQVLRYHQIFWRFQSVYRRCKNEFLLAGTLYGGLIMAFSSMGTCLFGTAVYSMRSLWSSMQTITALSTRAVHWPDHTTTLFDLNPWLNIFLMFSFTVCHGLIITYVFVVLAYRFKKTKHCHVLAMPASQLLSFYWDKLVNWPNSRRESFHEQTDNTLPPEFTMAEILYLVEELLFRMNALLGTSGLPDKRNSFTDSETSPNGGDDGISSGGSDDGNIPITTTAAGFEGARLEQRVQKIEDKLCSNEPYLAQLLKLDSIGTDILSEEKEQELRSHLEFEIFRQLQLQRQESSLFDIQTQDYLTGLDPMVTLSLPTSKYSGLSNVGATQEAEKLSPAQEGVLSAVQKDSRDRVTKISPESSGPESPRDSRLLLESSRPAQLKAIVLLPPKRSQSLKVPGKQASRQAILESARSHKQWLDLSTTNEMAREAKLRAKFLRVGSASGIQKNTNFKYTDVQAGSNGVEKRPRGEFLYREMSLSKKSNKDLEMSYRMKDKDHRKHEQGQSLSLTAAASSGNVSPQSSESERGHKRTDSSSGQSGHERNDTPKIAAKRPELPPKPTFAHSILRPLESGKSLSGWSPKPKQFTFNPDLMMSPVCAESSSGSEQETTLSSKRVAQGRRNLRKTKSRGKGKGNEDGISSPMVLEADFTSGGQSRGSNFDIIIHPVPSGINPDDNAMPEEQFK</sequence>
<feature type="transmembrane region" description="Helical" evidence="15">
    <location>
        <begin position="2675"/>
        <end position="2697"/>
    </location>
</feature>
<feature type="domain" description="PKD" evidence="16">
    <location>
        <begin position="750"/>
        <end position="831"/>
    </location>
</feature>
<dbReference type="GO" id="GO:0005929">
    <property type="term" value="C:cilium"/>
    <property type="evidence" value="ECO:0007669"/>
    <property type="project" value="UniProtKB-SubCell"/>
</dbReference>
<dbReference type="InterPro" id="IPR042060">
    <property type="entry name" value="PLAT_polycystin1"/>
</dbReference>
<dbReference type="SMART" id="SM00303">
    <property type="entry name" value="GPS"/>
    <property type="match status" value="1"/>
</dbReference>
<evidence type="ECO:0000256" key="13">
    <source>
        <dbReference type="PROSITE-ProRule" id="PRU00152"/>
    </source>
</evidence>
<evidence type="ECO:0000256" key="5">
    <source>
        <dbReference type="ARBA" id="ARBA00022692"/>
    </source>
</evidence>
<dbReference type="PROSITE" id="PS50095">
    <property type="entry name" value="PLAT"/>
    <property type="match status" value="1"/>
</dbReference>
<reference evidence="20 21" key="1">
    <citation type="submission" date="2024-04" db="EMBL/GenBank/DDBJ databases">
        <authorList>
            <consortium name="Genoscope - CEA"/>
            <person name="William W."/>
        </authorList>
    </citation>
    <scope>NUCLEOTIDE SEQUENCE [LARGE SCALE GENOMIC DNA]</scope>
</reference>
<proteinExistence type="inferred from homology"/>
<dbReference type="Gene3D" id="2.60.60.20">
    <property type="entry name" value="PLAT/LH2 domain"/>
    <property type="match status" value="1"/>
</dbReference>
<evidence type="ECO:0000256" key="15">
    <source>
        <dbReference type="SAM" id="Phobius"/>
    </source>
</evidence>
<evidence type="ECO:0000259" key="17">
    <source>
        <dbReference type="PROSITE" id="PS50095"/>
    </source>
</evidence>
<dbReference type="InterPro" id="IPR014010">
    <property type="entry name" value="REJ_dom"/>
</dbReference>
<feature type="region of interest" description="Disordered" evidence="14">
    <location>
        <begin position="3344"/>
        <end position="3372"/>
    </location>
</feature>
<dbReference type="SUPFAM" id="SSF49723">
    <property type="entry name" value="Lipase/lipooxygenase domain (PLAT/LH2 domain)"/>
    <property type="match status" value="1"/>
</dbReference>
<dbReference type="Pfam" id="PF01825">
    <property type="entry name" value="GPS"/>
    <property type="match status" value="1"/>
</dbReference>
<evidence type="ECO:0000256" key="8">
    <source>
        <dbReference type="ARBA" id="ARBA00023069"/>
    </source>
</evidence>
<keyword evidence="9 15" id="KW-0472">Membrane</keyword>
<feature type="compositionally biased region" description="Basic residues" evidence="14">
    <location>
        <begin position="3768"/>
        <end position="3783"/>
    </location>
</feature>
<dbReference type="InterPro" id="IPR000203">
    <property type="entry name" value="GPS"/>
</dbReference>
<comment type="caution">
    <text evidence="20">The sequence shown here is derived from an EMBL/GenBank/DDBJ whole genome shotgun (WGS) entry which is preliminary data.</text>
</comment>
<feature type="compositionally biased region" description="Basic and acidic residues" evidence="14">
    <location>
        <begin position="3644"/>
        <end position="3654"/>
    </location>
</feature>
<keyword evidence="5 15" id="KW-0812">Transmembrane</keyword>
<evidence type="ECO:0000313" key="20">
    <source>
        <dbReference type="EMBL" id="CAL1530755.1"/>
    </source>
</evidence>
<dbReference type="Pfam" id="PF01477">
    <property type="entry name" value="PLAT"/>
    <property type="match status" value="1"/>
</dbReference>
<feature type="transmembrane region" description="Helical" evidence="15">
    <location>
        <begin position="2454"/>
        <end position="2473"/>
    </location>
</feature>
<feature type="compositionally biased region" description="Gly residues" evidence="14">
    <location>
        <begin position="3357"/>
        <end position="3367"/>
    </location>
</feature>
<comment type="caution">
    <text evidence="13">Lacks conserved residue(s) required for the propagation of feature annotation.</text>
</comment>
<dbReference type="PANTHER" id="PTHR46730:SF1">
    <property type="entry name" value="PLAT DOMAIN-CONTAINING PROTEIN"/>
    <property type="match status" value="1"/>
</dbReference>
<feature type="domain" description="PKD" evidence="16">
    <location>
        <begin position="1"/>
        <end position="68"/>
    </location>
</feature>
<keyword evidence="10" id="KW-1015">Disulfide bond</keyword>
<dbReference type="PANTHER" id="PTHR46730">
    <property type="entry name" value="POLYCYSTIN-1"/>
    <property type="match status" value="1"/>
</dbReference>
<feature type="domain" description="GAIN-B" evidence="18">
    <location>
        <begin position="2052"/>
        <end position="2230"/>
    </location>
</feature>
<evidence type="ECO:0000256" key="11">
    <source>
        <dbReference type="ARBA" id="ARBA00023180"/>
    </source>
</evidence>
<evidence type="ECO:0000256" key="6">
    <source>
        <dbReference type="ARBA" id="ARBA00022737"/>
    </source>
</evidence>
<dbReference type="InterPro" id="IPR057244">
    <property type="entry name" value="GAIN_B"/>
</dbReference>
<feature type="region of interest" description="Disordered" evidence="14">
    <location>
        <begin position="3644"/>
        <end position="3714"/>
    </location>
</feature>
<dbReference type="Pfam" id="PF02010">
    <property type="entry name" value="REJ"/>
    <property type="match status" value="2"/>
</dbReference>
<feature type="domain" description="PKD" evidence="16">
    <location>
        <begin position="869"/>
        <end position="914"/>
    </location>
</feature>
<dbReference type="Proteomes" id="UP001497497">
    <property type="component" value="Unassembled WGS sequence"/>
</dbReference>
<dbReference type="Gene3D" id="2.60.220.50">
    <property type="match status" value="1"/>
</dbReference>
<dbReference type="InterPro" id="IPR036392">
    <property type="entry name" value="PLAT/LH2_dom_sf"/>
</dbReference>
<protein>
    <submittedName>
        <fullName evidence="20">Uncharacterized protein</fullName>
    </submittedName>
</protein>
<organism evidence="20 21">
    <name type="scientific">Lymnaea stagnalis</name>
    <name type="common">Great pond snail</name>
    <name type="synonym">Helix stagnalis</name>
    <dbReference type="NCBI Taxonomy" id="6523"/>
    <lineage>
        <taxon>Eukaryota</taxon>
        <taxon>Metazoa</taxon>
        <taxon>Spiralia</taxon>
        <taxon>Lophotrochozoa</taxon>
        <taxon>Mollusca</taxon>
        <taxon>Gastropoda</taxon>
        <taxon>Heterobranchia</taxon>
        <taxon>Euthyneura</taxon>
        <taxon>Panpulmonata</taxon>
        <taxon>Hygrophila</taxon>
        <taxon>Lymnaeoidea</taxon>
        <taxon>Lymnaeidae</taxon>
        <taxon>Lymnaea</taxon>
    </lineage>
</organism>
<feature type="transmembrane region" description="Helical" evidence="15">
    <location>
        <begin position="3138"/>
        <end position="3158"/>
    </location>
</feature>
<evidence type="ECO:0000256" key="9">
    <source>
        <dbReference type="ARBA" id="ARBA00023136"/>
    </source>
</evidence>
<gene>
    <name evidence="20" type="ORF">GSLYS_00004880001</name>
</gene>
<dbReference type="PROSITE" id="PS50221">
    <property type="entry name" value="GAIN_B"/>
    <property type="match status" value="1"/>
</dbReference>
<comment type="subcellular location">
    <subcellularLocation>
        <location evidence="2">Cell membrane</location>
        <topology evidence="2">Multi-pass membrane protein</topology>
    </subcellularLocation>
    <subcellularLocation>
        <location evidence="1">Cell projection</location>
        <location evidence="1">Cilium</location>
    </subcellularLocation>
</comment>
<dbReference type="SMART" id="SM00308">
    <property type="entry name" value="LH2"/>
    <property type="match status" value="1"/>
</dbReference>
<accession>A0AAV2HBS1</accession>
<dbReference type="GO" id="GO:0006816">
    <property type="term" value="P:calcium ion transport"/>
    <property type="evidence" value="ECO:0007669"/>
    <property type="project" value="TreeGrafter"/>
</dbReference>
<feature type="transmembrane region" description="Helical" evidence="15">
    <location>
        <begin position="2712"/>
        <end position="2736"/>
    </location>
</feature>
<evidence type="ECO:0000256" key="7">
    <source>
        <dbReference type="ARBA" id="ARBA00022989"/>
    </source>
</evidence>
<dbReference type="GO" id="GO:0005886">
    <property type="term" value="C:plasma membrane"/>
    <property type="evidence" value="ECO:0007669"/>
    <property type="project" value="UniProtKB-SubCell"/>
</dbReference>
<feature type="region of interest" description="Disordered" evidence="14">
    <location>
        <begin position="3482"/>
        <end position="3522"/>
    </location>
</feature>
<dbReference type="PROSITE" id="PS50093">
    <property type="entry name" value="PKD"/>
    <property type="match status" value="6"/>
</dbReference>
<feature type="transmembrane region" description="Helical" evidence="15">
    <location>
        <begin position="3243"/>
        <end position="3266"/>
    </location>
</feature>
<feature type="transmembrane region" description="Helical" evidence="15">
    <location>
        <begin position="3088"/>
        <end position="3110"/>
    </location>
</feature>
<feature type="compositionally biased region" description="Polar residues" evidence="14">
    <location>
        <begin position="2624"/>
        <end position="2633"/>
    </location>
</feature>
<dbReference type="Pfam" id="PF20519">
    <property type="entry name" value="Polycystin_dom"/>
    <property type="match status" value="1"/>
</dbReference>
<feature type="domain" description="PLAT" evidence="17">
    <location>
        <begin position="2291"/>
        <end position="2409"/>
    </location>
</feature>
<evidence type="ECO:0000256" key="12">
    <source>
        <dbReference type="ARBA" id="ARBA00023273"/>
    </source>
</evidence>
<dbReference type="Gene3D" id="2.60.40.10">
    <property type="entry name" value="Immunoglobulins"/>
    <property type="match status" value="3"/>
</dbReference>
<dbReference type="InterPro" id="IPR013783">
    <property type="entry name" value="Ig-like_fold"/>
</dbReference>
<dbReference type="CDD" id="cd01752">
    <property type="entry name" value="PLAT_polycystin"/>
    <property type="match status" value="1"/>
</dbReference>
<feature type="domain" description="PKD" evidence="16">
    <location>
        <begin position="92"/>
        <end position="142"/>
    </location>
</feature>
<feature type="transmembrane region" description="Helical" evidence="15">
    <location>
        <begin position="2493"/>
        <end position="2514"/>
    </location>
</feature>
<feature type="region of interest" description="Disordered" evidence="14">
    <location>
        <begin position="1455"/>
        <end position="1522"/>
    </location>
</feature>
<evidence type="ECO:0000313" key="21">
    <source>
        <dbReference type="Proteomes" id="UP001497497"/>
    </source>
</evidence>
<feature type="transmembrane region" description="Helical" evidence="15">
    <location>
        <begin position="3047"/>
        <end position="3067"/>
    </location>
</feature>
<dbReference type="InterPro" id="IPR002859">
    <property type="entry name" value="PKD/REJ-like"/>
</dbReference>
<evidence type="ECO:0000256" key="1">
    <source>
        <dbReference type="ARBA" id="ARBA00004138"/>
    </source>
</evidence>
<keyword evidence="4" id="KW-1003">Cell membrane</keyword>
<feature type="transmembrane region" description="Helical" evidence="15">
    <location>
        <begin position="3178"/>
        <end position="3205"/>
    </location>
</feature>
<evidence type="ECO:0000259" key="19">
    <source>
        <dbReference type="PROSITE" id="PS51111"/>
    </source>
</evidence>
<dbReference type="InterPro" id="IPR013122">
    <property type="entry name" value="PKD1_2_channel"/>
</dbReference>